<reference evidence="2 3" key="1">
    <citation type="submission" date="2022-01" db="EMBL/GenBank/DDBJ databases">
        <title>Whole genome-based taxonomy of the Shewanellaceae.</title>
        <authorList>
            <person name="Martin-Rodriguez A.J."/>
        </authorList>
    </citation>
    <scope>NUCLEOTIDE SEQUENCE [LARGE SCALE GENOMIC DNA]</scope>
    <source>
        <strain evidence="2 3">DSM 21332</strain>
    </source>
</reference>
<dbReference type="EMBL" id="JAKIKT010000004">
    <property type="protein sequence ID" value="MCL2914516.1"/>
    <property type="molecule type" value="Genomic_DNA"/>
</dbReference>
<proteinExistence type="predicted"/>
<keyword evidence="1" id="KW-0732">Signal</keyword>
<dbReference type="RefSeq" id="WP_249249197.1">
    <property type="nucleotide sequence ID" value="NZ_JAKIKT010000004.1"/>
</dbReference>
<comment type="caution">
    <text evidence="2">The sequence shown here is derived from an EMBL/GenBank/DDBJ whole genome shotgun (WGS) entry which is preliminary data.</text>
</comment>
<feature type="signal peptide" evidence="1">
    <location>
        <begin position="1"/>
        <end position="21"/>
    </location>
</feature>
<keyword evidence="3" id="KW-1185">Reference proteome</keyword>
<organism evidence="2 3">
    <name type="scientific">Shewanella corallii</name>
    <dbReference type="NCBI Taxonomy" id="560080"/>
    <lineage>
        <taxon>Bacteria</taxon>
        <taxon>Pseudomonadati</taxon>
        <taxon>Pseudomonadota</taxon>
        <taxon>Gammaproteobacteria</taxon>
        <taxon>Alteromonadales</taxon>
        <taxon>Shewanellaceae</taxon>
        <taxon>Shewanella</taxon>
    </lineage>
</organism>
<protein>
    <submittedName>
        <fullName evidence="2">Uncharacterized protein</fullName>
    </submittedName>
</protein>
<feature type="chain" id="PRO_5046899984" evidence="1">
    <location>
        <begin position="22"/>
        <end position="127"/>
    </location>
</feature>
<gene>
    <name evidence="2" type="ORF">L2725_12140</name>
</gene>
<sequence>MKAHLGLLCLCLLSVAGTVKAEASLSGIQSNMFDELFSAYAESSIVNFGGKLALPEIPKNAAALIENRKIMIPDELPSGRFCGYVEARRIAHKYIQVSFQGRPNNSSVLSPYAKFADSDYWQVIYPE</sequence>
<name>A0ABT0N7T2_9GAMM</name>
<evidence type="ECO:0000313" key="3">
    <source>
        <dbReference type="Proteomes" id="UP001202831"/>
    </source>
</evidence>
<evidence type="ECO:0000313" key="2">
    <source>
        <dbReference type="EMBL" id="MCL2914516.1"/>
    </source>
</evidence>
<accession>A0ABT0N7T2</accession>
<dbReference type="Proteomes" id="UP001202831">
    <property type="component" value="Unassembled WGS sequence"/>
</dbReference>
<evidence type="ECO:0000256" key="1">
    <source>
        <dbReference type="SAM" id="SignalP"/>
    </source>
</evidence>